<dbReference type="Proteomes" id="UP000007587">
    <property type="component" value="Chromosome"/>
</dbReference>
<name>H8MJT7_CORCM</name>
<sequence>MKTKATQASIHNLLAKVWNKGGLVWGMLALVLAATPALAVDGVDLPGRDYARFPAPSARSCRLSCGGERACQAYTWVKPGFQGPTGICYLKSAEPAIVKNPCCDSGPRRFIEPRDMTLESRIDRPGSDYLNFATDGGSHDWDQCKQACADDATCGSWTYVRRGVQGPQGRCWLKRGVARPVADENTVSGVKYRRPSQRIDPG</sequence>
<protein>
    <recommendedName>
        <fullName evidence="1">Apple domain-containing protein</fullName>
    </recommendedName>
</protein>
<dbReference type="HOGENOM" id="CLU_120476_0_0_7"/>
<dbReference type="STRING" id="1144275.COCOR_07221"/>
<reference evidence="3" key="2">
    <citation type="submission" date="2012-03" db="EMBL/GenBank/DDBJ databases">
        <title>Genome sequence of the fruiting myxobacterium Corallococcus coralloides DSM 2259.</title>
        <authorList>
            <person name="Huntley S."/>
            <person name="Zhang Y."/>
            <person name="Treuner-Lange A."/>
            <person name="Sensen C.W."/>
            <person name="Sogaard-Andersen L."/>
        </authorList>
    </citation>
    <scope>NUCLEOTIDE SEQUENCE [LARGE SCALE GENOMIC DNA]</scope>
    <source>
        <strain evidence="3">ATCC 25202 / DSM 2259 / NBRC 100086 / M2</strain>
    </source>
</reference>
<proteinExistence type="predicted"/>
<dbReference type="AlphaFoldDB" id="H8MJT7"/>
<evidence type="ECO:0000313" key="3">
    <source>
        <dbReference type="Proteomes" id="UP000007587"/>
    </source>
</evidence>
<organism evidence="2 3">
    <name type="scientific">Corallococcus coralloides (strain ATCC 25202 / DSM 2259 / NBRC 100086 / M2)</name>
    <name type="common">Myxococcus coralloides</name>
    <dbReference type="NCBI Taxonomy" id="1144275"/>
    <lineage>
        <taxon>Bacteria</taxon>
        <taxon>Pseudomonadati</taxon>
        <taxon>Myxococcota</taxon>
        <taxon>Myxococcia</taxon>
        <taxon>Myxococcales</taxon>
        <taxon>Cystobacterineae</taxon>
        <taxon>Myxococcaceae</taxon>
        <taxon>Corallococcus</taxon>
    </lineage>
</organism>
<dbReference type="KEGG" id="ccx:COCOR_07221"/>
<evidence type="ECO:0000259" key="1">
    <source>
        <dbReference type="PROSITE" id="PS50948"/>
    </source>
</evidence>
<dbReference type="PROSITE" id="PS50948">
    <property type="entry name" value="PAN"/>
    <property type="match status" value="1"/>
</dbReference>
<dbReference type="Pfam" id="PF14295">
    <property type="entry name" value="PAN_4"/>
    <property type="match status" value="2"/>
</dbReference>
<dbReference type="InterPro" id="IPR003609">
    <property type="entry name" value="Pan_app"/>
</dbReference>
<dbReference type="Gene3D" id="3.50.4.10">
    <property type="entry name" value="Hepatocyte Growth Factor"/>
    <property type="match status" value="2"/>
</dbReference>
<keyword evidence="3" id="KW-1185">Reference proteome</keyword>
<feature type="domain" description="Apple" evidence="1">
    <location>
        <begin position="103"/>
        <end position="197"/>
    </location>
</feature>
<reference evidence="2 3" key="1">
    <citation type="journal article" date="2012" name="J. Bacteriol.">
        <title>Complete Genome Sequence of the Fruiting Myxobacterium Corallococcus coralloides DSM 2259.</title>
        <authorList>
            <person name="Huntley S."/>
            <person name="Zhang Y."/>
            <person name="Treuner-Lange A."/>
            <person name="Kneip S."/>
            <person name="Sensen C.W."/>
            <person name="Sogaard-Andersen L."/>
        </authorList>
    </citation>
    <scope>NUCLEOTIDE SEQUENCE [LARGE SCALE GENOMIC DNA]</scope>
    <source>
        <strain evidence="3">ATCC 25202 / DSM 2259 / NBRC 100086 / M2</strain>
    </source>
</reference>
<gene>
    <name evidence="2" type="ordered locus">COCOR_07221</name>
</gene>
<dbReference type="eggNOG" id="COG3591">
    <property type="taxonomic scope" value="Bacteria"/>
</dbReference>
<dbReference type="OrthoDB" id="5526397at2"/>
<dbReference type="EMBL" id="CP003389">
    <property type="protein sequence ID" value="AFE07404.1"/>
    <property type="molecule type" value="Genomic_DNA"/>
</dbReference>
<evidence type="ECO:0000313" key="2">
    <source>
        <dbReference type="EMBL" id="AFE07404.1"/>
    </source>
</evidence>
<accession>H8MJT7</accession>
<dbReference type="InParanoid" id="H8MJT7"/>
<dbReference type="RefSeq" id="WP_014400004.1">
    <property type="nucleotide sequence ID" value="NC_017030.1"/>
</dbReference>